<evidence type="ECO:0000313" key="12">
    <source>
        <dbReference type="EMBL" id="REI40876.1"/>
    </source>
</evidence>
<sequence>MIDVVIIEDDPMVSMITEKIINSVGEFRVVKTFKEGKEAVKYLEKNKVELIILDMFLPDTNGLVTLETIRKKKVGAEVIFLTASNNTAEIERAFKLGAIDYLIKPFDFNRLKDSLGRYLNKKANISGKEVLNQGEVDKLFLRNKTKGSSVKGISEKTLTKIMEVLLLDPSKEWSSKEISEILNTSTVTVKKYLDYLMELGRVENSIYYGSVGRPEYKYKVIL</sequence>
<dbReference type="SUPFAM" id="SSF46785">
    <property type="entry name" value="Winged helix' DNA-binding domain"/>
    <property type="match status" value="1"/>
</dbReference>
<keyword evidence="7 9" id="KW-0010">Activator</keyword>
<feature type="domain" description="Response regulatory" evidence="11">
    <location>
        <begin position="3"/>
        <end position="119"/>
    </location>
</feature>
<dbReference type="EMBL" id="QUAJ01000015">
    <property type="protein sequence ID" value="REI40876.1"/>
    <property type="molecule type" value="Genomic_DNA"/>
</dbReference>
<dbReference type="InterPro" id="IPR024187">
    <property type="entry name" value="Sig_transdc_resp-reg_cit/mal"/>
</dbReference>
<evidence type="ECO:0000256" key="10">
    <source>
        <dbReference type="PROSITE-ProRule" id="PRU00169"/>
    </source>
</evidence>
<evidence type="ECO:0000256" key="7">
    <source>
        <dbReference type="ARBA" id="ARBA00023159"/>
    </source>
</evidence>
<keyword evidence="6 9" id="KW-0238">DNA-binding</keyword>
<proteinExistence type="predicted"/>
<evidence type="ECO:0000256" key="8">
    <source>
        <dbReference type="ARBA" id="ARBA00023163"/>
    </source>
</evidence>
<gene>
    <name evidence="12" type="ORF">DYH56_09430</name>
</gene>
<keyword evidence="4 9" id="KW-0902">Two-component regulatory system</keyword>
<dbReference type="SMART" id="SM00448">
    <property type="entry name" value="REC"/>
    <property type="match status" value="1"/>
</dbReference>
<dbReference type="Gene3D" id="1.10.10.10">
    <property type="entry name" value="Winged helix-like DNA-binding domain superfamily/Winged helix DNA-binding domain"/>
    <property type="match status" value="1"/>
</dbReference>
<dbReference type="PANTHER" id="PTHR45526:SF1">
    <property type="entry name" value="TRANSCRIPTIONAL REGULATORY PROTEIN DCUR-RELATED"/>
    <property type="match status" value="1"/>
</dbReference>
<evidence type="ECO:0000256" key="9">
    <source>
        <dbReference type="PIRNR" id="PIRNR006171"/>
    </source>
</evidence>
<dbReference type="InterPro" id="IPR011006">
    <property type="entry name" value="CheY-like_superfamily"/>
</dbReference>
<feature type="modified residue" description="4-aspartylphosphate" evidence="10">
    <location>
        <position position="54"/>
    </location>
</feature>
<keyword evidence="8 9" id="KW-0804">Transcription</keyword>
<evidence type="ECO:0000256" key="1">
    <source>
        <dbReference type="ARBA" id="ARBA00004496"/>
    </source>
</evidence>
<keyword evidence="3 10" id="KW-0597">Phosphoprotein</keyword>
<dbReference type="Gene3D" id="3.40.50.2300">
    <property type="match status" value="1"/>
</dbReference>
<dbReference type="SUPFAM" id="SSF52172">
    <property type="entry name" value="CheY-like"/>
    <property type="match status" value="1"/>
</dbReference>
<dbReference type="PIRSF" id="PIRSF006171">
    <property type="entry name" value="RR_citrat_malat"/>
    <property type="match status" value="1"/>
</dbReference>
<name>A0ABX9KGQ9_9FUSO</name>
<evidence type="ECO:0000256" key="3">
    <source>
        <dbReference type="ARBA" id="ARBA00022553"/>
    </source>
</evidence>
<dbReference type="PROSITE" id="PS50110">
    <property type="entry name" value="RESPONSE_REGULATORY"/>
    <property type="match status" value="1"/>
</dbReference>
<evidence type="ECO:0000313" key="13">
    <source>
        <dbReference type="Proteomes" id="UP000263486"/>
    </source>
</evidence>
<comment type="caution">
    <text evidence="12">The sequence shown here is derived from an EMBL/GenBank/DDBJ whole genome shotgun (WGS) entry which is preliminary data.</text>
</comment>
<protein>
    <recommendedName>
        <fullName evidence="9">Transcriptional regulatory protein</fullName>
    </recommendedName>
</protein>
<organism evidence="12 13">
    <name type="scientific">Psychrilyobacter piezotolerans</name>
    <dbReference type="NCBI Taxonomy" id="2293438"/>
    <lineage>
        <taxon>Bacteria</taxon>
        <taxon>Fusobacteriati</taxon>
        <taxon>Fusobacteriota</taxon>
        <taxon>Fusobacteriia</taxon>
        <taxon>Fusobacteriales</taxon>
        <taxon>Fusobacteriaceae</taxon>
        <taxon>Psychrilyobacter</taxon>
    </lineage>
</organism>
<evidence type="ECO:0000256" key="5">
    <source>
        <dbReference type="ARBA" id="ARBA00023015"/>
    </source>
</evidence>
<dbReference type="Proteomes" id="UP000263486">
    <property type="component" value="Unassembled WGS sequence"/>
</dbReference>
<evidence type="ECO:0000256" key="2">
    <source>
        <dbReference type="ARBA" id="ARBA00022490"/>
    </source>
</evidence>
<dbReference type="InterPro" id="IPR036388">
    <property type="entry name" value="WH-like_DNA-bd_sf"/>
</dbReference>
<dbReference type="InterPro" id="IPR036390">
    <property type="entry name" value="WH_DNA-bd_sf"/>
</dbReference>
<evidence type="ECO:0000256" key="6">
    <source>
        <dbReference type="ARBA" id="ARBA00023125"/>
    </source>
</evidence>
<dbReference type="Pfam" id="PF00072">
    <property type="entry name" value="Response_reg"/>
    <property type="match status" value="1"/>
</dbReference>
<dbReference type="PANTHER" id="PTHR45526">
    <property type="entry name" value="TRANSCRIPTIONAL REGULATORY PROTEIN DPIA"/>
    <property type="match status" value="1"/>
</dbReference>
<dbReference type="InterPro" id="IPR001789">
    <property type="entry name" value="Sig_transdc_resp-reg_receiver"/>
</dbReference>
<comment type="subcellular location">
    <subcellularLocation>
        <location evidence="1 9">Cytoplasm</location>
    </subcellularLocation>
</comment>
<keyword evidence="5 9" id="KW-0805">Transcription regulation</keyword>
<dbReference type="InterPro" id="IPR051271">
    <property type="entry name" value="2C-system_Tx_regulators"/>
</dbReference>
<dbReference type="RefSeq" id="WP_114642615.1">
    <property type="nucleotide sequence ID" value="NZ_JAACIO010000016.1"/>
</dbReference>
<accession>A0ABX9KGQ9</accession>
<keyword evidence="13" id="KW-1185">Reference proteome</keyword>
<evidence type="ECO:0000256" key="4">
    <source>
        <dbReference type="ARBA" id="ARBA00023012"/>
    </source>
</evidence>
<keyword evidence="2 9" id="KW-0963">Cytoplasm</keyword>
<evidence type="ECO:0000259" key="11">
    <source>
        <dbReference type="PROSITE" id="PS50110"/>
    </source>
</evidence>
<reference evidence="12 13" key="1">
    <citation type="submission" date="2018-08" db="EMBL/GenBank/DDBJ databases">
        <title>Draft genome sequence of Psychrilyobacter sp. strain SD5 isolated from Black Sea water.</title>
        <authorList>
            <person name="Yadav S."/>
            <person name="Villanueva L."/>
            <person name="Damste J.S.S."/>
        </authorList>
    </citation>
    <scope>NUCLEOTIDE SEQUENCE [LARGE SCALE GENOMIC DNA]</scope>
    <source>
        <strain evidence="12 13">SD5</strain>
    </source>
</reference>